<keyword evidence="2" id="KW-0472">Membrane</keyword>
<evidence type="ECO:0000256" key="1">
    <source>
        <dbReference type="SAM" id="MobiDB-lite"/>
    </source>
</evidence>
<feature type="compositionally biased region" description="Polar residues" evidence="1">
    <location>
        <begin position="285"/>
        <end position="301"/>
    </location>
</feature>
<feature type="chain" id="PRO_5042131461" description="SUEL-type lectin domain-containing protein" evidence="3">
    <location>
        <begin position="30"/>
        <end position="535"/>
    </location>
</feature>
<evidence type="ECO:0000313" key="5">
    <source>
        <dbReference type="Proteomes" id="UP001208570"/>
    </source>
</evidence>
<protein>
    <recommendedName>
        <fullName evidence="6">SUEL-type lectin domain-containing protein</fullName>
    </recommendedName>
</protein>
<proteinExistence type="predicted"/>
<keyword evidence="5" id="KW-1185">Reference proteome</keyword>
<feature type="region of interest" description="Disordered" evidence="1">
    <location>
        <begin position="422"/>
        <end position="452"/>
    </location>
</feature>
<keyword evidence="2" id="KW-0812">Transmembrane</keyword>
<feature type="compositionally biased region" description="Basic and acidic residues" evidence="1">
    <location>
        <begin position="482"/>
        <end position="494"/>
    </location>
</feature>
<keyword evidence="2" id="KW-1133">Transmembrane helix</keyword>
<feature type="region of interest" description="Disordered" evidence="1">
    <location>
        <begin position="285"/>
        <end position="315"/>
    </location>
</feature>
<feature type="region of interest" description="Disordered" evidence="1">
    <location>
        <begin position="471"/>
        <end position="535"/>
    </location>
</feature>
<feature type="compositionally biased region" description="Polar residues" evidence="1">
    <location>
        <begin position="427"/>
        <end position="441"/>
    </location>
</feature>
<evidence type="ECO:0000256" key="2">
    <source>
        <dbReference type="SAM" id="Phobius"/>
    </source>
</evidence>
<reference evidence="4" key="1">
    <citation type="journal article" date="2023" name="Mol. Biol. Evol.">
        <title>Third-Generation Sequencing Reveals the Adaptive Role of the Epigenome in Three Deep-Sea Polychaetes.</title>
        <authorList>
            <person name="Perez M."/>
            <person name="Aroh O."/>
            <person name="Sun Y."/>
            <person name="Lan Y."/>
            <person name="Juniper S.K."/>
            <person name="Young C.R."/>
            <person name="Angers B."/>
            <person name="Qian P.Y."/>
        </authorList>
    </citation>
    <scope>NUCLEOTIDE SEQUENCE</scope>
    <source>
        <strain evidence="4">P08H-3</strain>
    </source>
</reference>
<feature type="transmembrane region" description="Helical" evidence="2">
    <location>
        <begin position="216"/>
        <end position="236"/>
    </location>
</feature>
<evidence type="ECO:0008006" key="6">
    <source>
        <dbReference type="Google" id="ProtNLM"/>
    </source>
</evidence>
<feature type="signal peptide" evidence="3">
    <location>
        <begin position="1"/>
        <end position="29"/>
    </location>
</feature>
<accession>A0AAD9MW45</accession>
<dbReference type="AlphaFoldDB" id="A0AAD9MW45"/>
<name>A0AAD9MW45_9ANNE</name>
<sequence length="535" mass="58766">MAVLCSRKMIIQQILVFVVIAESMTDAQAHELYLRCYKGAMDRVLCNDPYQILIRNAYYADNGPVTQCRDSAIPSNLCKELVAGLNHQYYLEILQKCNGFRACKNLVAGKAKTSCNHFLFNPKSDYILLEYSCLLVPTTSSTTASTTHTTHVTSIELYPSTTIDDGQLSTVSEFNSSSANEAGIYKNQTVATSNVTGSTPRLYHGLTDNGMLALKVTLPLILIILAIIAVVLFFLLKNRRKSSDTAEDSNTTENESQKQCVVFTNATYENSSTLQIRQSIDTDLTQGNKQAPASGACNTDAGSMHYPSAANQNRPLPVNPYVDMTYSSDKSKNKFKAWFKNRTSELGFRKESATTGHETEPPMVEAIYAEPMEPHGGMRPSTEGTCGYSVERAPSCNGVGNPTSGVLENHYAVSPIIGKHQGDNEYISMNKNTNTPDNASSGDPPPMYDQSGHYSEIEMPVRSEDIEGIYSSPKNNQLVRVEPNHDESTNKTRNDMPTSLKPADITYENIKSKSSEPGQEANSVQKEDEPVTSLA</sequence>
<organism evidence="4 5">
    <name type="scientific">Paralvinella palmiformis</name>
    <dbReference type="NCBI Taxonomy" id="53620"/>
    <lineage>
        <taxon>Eukaryota</taxon>
        <taxon>Metazoa</taxon>
        <taxon>Spiralia</taxon>
        <taxon>Lophotrochozoa</taxon>
        <taxon>Annelida</taxon>
        <taxon>Polychaeta</taxon>
        <taxon>Sedentaria</taxon>
        <taxon>Canalipalpata</taxon>
        <taxon>Terebellida</taxon>
        <taxon>Terebelliformia</taxon>
        <taxon>Alvinellidae</taxon>
        <taxon>Paralvinella</taxon>
    </lineage>
</organism>
<dbReference type="Proteomes" id="UP001208570">
    <property type="component" value="Unassembled WGS sequence"/>
</dbReference>
<dbReference type="EMBL" id="JAODUP010000696">
    <property type="protein sequence ID" value="KAK2145194.1"/>
    <property type="molecule type" value="Genomic_DNA"/>
</dbReference>
<comment type="caution">
    <text evidence="4">The sequence shown here is derived from an EMBL/GenBank/DDBJ whole genome shotgun (WGS) entry which is preliminary data.</text>
</comment>
<keyword evidence="3" id="KW-0732">Signal</keyword>
<evidence type="ECO:0000256" key="3">
    <source>
        <dbReference type="SAM" id="SignalP"/>
    </source>
</evidence>
<feature type="compositionally biased region" description="Polar residues" evidence="1">
    <location>
        <begin position="515"/>
        <end position="524"/>
    </location>
</feature>
<evidence type="ECO:0000313" key="4">
    <source>
        <dbReference type="EMBL" id="KAK2145194.1"/>
    </source>
</evidence>
<gene>
    <name evidence="4" type="ORF">LSH36_696g01097</name>
</gene>